<accession>W1Q6K3</accession>
<evidence type="ECO:0000256" key="7">
    <source>
        <dbReference type="ARBA" id="ARBA00022777"/>
    </source>
</evidence>
<dbReference type="GO" id="GO:0016020">
    <property type="term" value="C:membrane"/>
    <property type="evidence" value="ECO:0007669"/>
    <property type="project" value="UniProtKB-SubCell"/>
</dbReference>
<comment type="catalytic activity">
    <reaction evidence="1">
        <text>ATP + protein L-histidine = ADP + protein N-phospho-L-histidine.</text>
        <dbReference type="EC" id="2.7.13.3"/>
    </reaction>
</comment>
<keyword evidence="10 11" id="KW-0472">Membrane</keyword>
<dbReference type="InterPro" id="IPR050398">
    <property type="entry name" value="HssS/ArlS-like"/>
</dbReference>
<keyword evidence="14" id="KW-1185">Reference proteome</keyword>
<evidence type="ECO:0000313" key="13">
    <source>
        <dbReference type="EMBL" id="ESK66439.1"/>
    </source>
</evidence>
<keyword evidence="5" id="KW-0808">Transferase</keyword>
<dbReference type="InterPro" id="IPR036890">
    <property type="entry name" value="HATPase_C_sf"/>
</dbReference>
<dbReference type="PROSITE" id="PS50109">
    <property type="entry name" value="HIS_KIN"/>
    <property type="match status" value="1"/>
</dbReference>
<keyword evidence="6 11" id="KW-0812">Transmembrane</keyword>
<sequence length="490" mass="56315">MRLLSFQLKQPLSLKWKWTILLFLVFNLIGVASLMGYRHLSQEQALAAIKANGQMRLDQTQSVLKAAKLDIDRLGTNAENASADDLSLLTALENSETSLRLYNSANQLVYETRRLDVPTVAASPQVDIYPYKKQLFVIGTVSLPGRDGTAGTLQYIYRPLQYQDWLAKQQQLINWVLVAILVISLVFAYGLARYLLLPLEYLNNTLDLVEEESLSTIRVRKPRSNDEWSDLNIHVNRLLDKIDGYVQNQKQFVEDVSHELRTPVAIVEGHLQMLNRWGKDDPEILAESIDASLQEITRMKDLVQMMLDLSRAEHAEVDYKDEMTEIYATTRQVFNNFVMLYPNFRFYLDSEGEDKELYVKIYRNHFEQILIILLDNAVKYSTNRQEIHIAVSASFTTVEIAIQDFGEGMSQEDKQKVFGRFYRVDKARSRQKGGNGLGLSIAKQLVDSYKGRIYVESVLHHGSIFYVEFPILLDKAEIEKNKKKVLTKSL</sequence>
<dbReference type="Gene3D" id="1.10.287.130">
    <property type="match status" value="1"/>
</dbReference>
<evidence type="ECO:0000256" key="3">
    <source>
        <dbReference type="ARBA" id="ARBA00012438"/>
    </source>
</evidence>
<dbReference type="STRING" id="592010.GCWU000182_000126"/>
<dbReference type="SMART" id="SM00388">
    <property type="entry name" value="HisKA"/>
    <property type="match status" value="1"/>
</dbReference>
<name>W1Q6K3_ABIDE</name>
<evidence type="ECO:0000256" key="10">
    <source>
        <dbReference type="ARBA" id="ARBA00023136"/>
    </source>
</evidence>
<dbReference type="PANTHER" id="PTHR45528">
    <property type="entry name" value="SENSOR HISTIDINE KINASE CPXA"/>
    <property type="match status" value="1"/>
</dbReference>
<dbReference type="PRINTS" id="PR00344">
    <property type="entry name" value="BCTRLSENSOR"/>
</dbReference>
<comment type="caution">
    <text evidence="13">The sequence shown here is derived from an EMBL/GenBank/DDBJ whole genome shotgun (WGS) entry which is preliminary data.</text>
</comment>
<evidence type="ECO:0000256" key="2">
    <source>
        <dbReference type="ARBA" id="ARBA00004141"/>
    </source>
</evidence>
<dbReference type="Pfam" id="PF02518">
    <property type="entry name" value="HATPase_c"/>
    <property type="match status" value="1"/>
</dbReference>
<dbReference type="InterPro" id="IPR005467">
    <property type="entry name" value="His_kinase_dom"/>
</dbReference>
<organism evidence="13 14">
    <name type="scientific">Abiotrophia defectiva ATCC 49176</name>
    <dbReference type="NCBI Taxonomy" id="592010"/>
    <lineage>
        <taxon>Bacteria</taxon>
        <taxon>Bacillati</taxon>
        <taxon>Bacillota</taxon>
        <taxon>Bacilli</taxon>
        <taxon>Lactobacillales</taxon>
        <taxon>Aerococcaceae</taxon>
        <taxon>Abiotrophia</taxon>
    </lineage>
</organism>
<dbReference type="Gene3D" id="3.30.565.10">
    <property type="entry name" value="Histidine kinase-like ATPase, C-terminal domain"/>
    <property type="match status" value="1"/>
</dbReference>
<evidence type="ECO:0000256" key="8">
    <source>
        <dbReference type="ARBA" id="ARBA00022989"/>
    </source>
</evidence>
<evidence type="ECO:0000256" key="5">
    <source>
        <dbReference type="ARBA" id="ARBA00022679"/>
    </source>
</evidence>
<keyword evidence="9" id="KW-0902">Two-component regulatory system</keyword>
<keyword evidence="8 11" id="KW-1133">Transmembrane helix</keyword>
<dbReference type="InterPro" id="IPR003661">
    <property type="entry name" value="HisK_dim/P_dom"/>
</dbReference>
<comment type="subcellular location">
    <subcellularLocation>
        <location evidence="2">Membrane</location>
        <topology evidence="2">Multi-pass membrane protein</topology>
    </subcellularLocation>
</comment>
<dbReference type="SMART" id="SM00387">
    <property type="entry name" value="HATPase_c"/>
    <property type="match status" value="1"/>
</dbReference>
<dbReference type="SUPFAM" id="SSF47384">
    <property type="entry name" value="Homodimeric domain of signal transducing histidine kinase"/>
    <property type="match status" value="1"/>
</dbReference>
<keyword evidence="7 13" id="KW-0418">Kinase</keyword>
<feature type="transmembrane region" description="Helical" evidence="11">
    <location>
        <begin position="172"/>
        <end position="196"/>
    </location>
</feature>
<dbReference type="EC" id="2.7.13.3" evidence="3"/>
<dbReference type="EMBL" id="ACIN03000001">
    <property type="protein sequence ID" value="ESK66439.1"/>
    <property type="molecule type" value="Genomic_DNA"/>
</dbReference>
<dbReference type="eggNOG" id="COG5002">
    <property type="taxonomic scope" value="Bacteria"/>
</dbReference>
<dbReference type="InterPro" id="IPR036097">
    <property type="entry name" value="HisK_dim/P_sf"/>
</dbReference>
<dbReference type="GO" id="GO:0000155">
    <property type="term" value="F:phosphorelay sensor kinase activity"/>
    <property type="evidence" value="ECO:0007669"/>
    <property type="project" value="InterPro"/>
</dbReference>
<evidence type="ECO:0000256" key="11">
    <source>
        <dbReference type="SAM" id="Phobius"/>
    </source>
</evidence>
<dbReference type="FunFam" id="1.10.287.130:FF:000001">
    <property type="entry name" value="Two-component sensor histidine kinase"/>
    <property type="match status" value="1"/>
</dbReference>
<dbReference type="PANTHER" id="PTHR45528:SF12">
    <property type="entry name" value="SENSOR HISTIDINE KINASE ARSS"/>
    <property type="match status" value="1"/>
</dbReference>
<evidence type="ECO:0000313" key="14">
    <source>
        <dbReference type="Proteomes" id="UP000019050"/>
    </source>
</evidence>
<evidence type="ECO:0000256" key="9">
    <source>
        <dbReference type="ARBA" id="ARBA00023012"/>
    </source>
</evidence>
<dbReference type="SUPFAM" id="SSF55874">
    <property type="entry name" value="ATPase domain of HSP90 chaperone/DNA topoisomerase II/histidine kinase"/>
    <property type="match status" value="1"/>
</dbReference>
<evidence type="ECO:0000259" key="12">
    <source>
        <dbReference type="PROSITE" id="PS50109"/>
    </source>
</evidence>
<dbReference type="CDD" id="cd00082">
    <property type="entry name" value="HisKA"/>
    <property type="match status" value="1"/>
</dbReference>
<dbReference type="Gene3D" id="6.10.340.10">
    <property type="match status" value="1"/>
</dbReference>
<feature type="domain" description="Histidine kinase" evidence="12">
    <location>
        <begin position="255"/>
        <end position="473"/>
    </location>
</feature>
<reference evidence="13" key="1">
    <citation type="submission" date="2013-06" db="EMBL/GenBank/DDBJ databases">
        <authorList>
            <person name="Weinstock G."/>
            <person name="Sodergren E."/>
            <person name="Clifton S."/>
            <person name="Fulton L."/>
            <person name="Fulton B."/>
            <person name="Courtney L."/>
            <person name="Fronick C."/>
            <person name="Harrison M."/>
            <person name="Strong C."/>
            <person name="Farmer C."/>
            <person name="Delahaunty K."/>
            <person name="Markovic C."/>
            <person name="Hall O."/>
            <person name="Minx P."/>
            <person name="Tomlinson C."/>
            <person name="Mitreva M."/>
            <person name="Nelson J."/>
            <person name="Hou S."/>
            <person name="Wollam A."/>
            <person name="Pepin K.H."/>
            <person name="Johnson M."/>
            <person name="Bhonagiri V."/>
            <person name="Nash W.E."/>
            <person name="Warren W."/>
            <person name="Chinwalla A."/>
            <person name="Mardis E.R."/>
            <person name="Wilson R.K."/>
        </authorList>
    </citation>
    <scope>NUCLEOTIDE SEQUENCE [LARGE SCALE GENOMIC DNA]</scope>
    <source>
        <strain evidence="13">ATCC 49176</strain>
    </source>
</reference>
<dbReference type="InterPro" id="IPR004358">
    <property type="entry name" value="Sig_transdc_His_kin-like_C"/>
</dbReference>
<proteinExistence type="predicted"/>
<evidence type="ECO:0000256" key="4">
    <source>
        <dbReference type="ARBA" id="ARBA00022553"/>
    </source>
</evidence>
<dbReference type="OrthoDB" id="9786919at2"/>
<dbReference type="HOGENOM" id="CLU_000445_89_6_9"/>
<keyword evidence="4" id="KW-0597">Phosphoprotein</keyword>
<protein>
    <recommendedName>
        <fullName evidence="3">histidine kinase</fullName>
        <ecNumber evidence="3">2.7.13.3</ecNumber>
    </recommendedName>
</protein>
<dbReference type="Proteomes" id="UP000019050">
    <property type="component" value="Unassembled WGS sequence"/>
</dbReference>
<dbReference type="InterPro" id="IPR003594">
    <property type="entry name" value="HATPase_dom"/>
</dbReference>
<dbReference type="AlphaFoldDB" id="W1Q6K3"/>
<evidence type="ECO:0000256" key="1">
    <source>
        <dbReference type="ARBA" id="ARBA00000085"/>
    </source>
</evidence>
<feature type="transmembrane region" description="Helical" evidence="11">
    <location>
        <begin position="20"/>
        <end position="37"/>
    </location>
</feature>
<dbReference type="CDD" id="cd00075">
    <property type="entry name" value="HATPase"/>
    <property type="match status" value="1"/>
</dbReference>
<dbReference type="FunFam" id="3.30.565.10:FF:000006">
    <property type="entry name" value="Sensor histidine kinase WalK"/>
    <property type="match status" value="1"/>
</dbReference>
<evidence type="ECO:0000256" key="6">
    <source>
        <dbReference type="ARBA" id="ARBA00022692"/>
    </source>
</evidence>
<dbReference type="Pfam" id="PF00512">
    <property type="entry name" value="HisKA"/>
    <property type="match status" value="1"/>
</dbReference>
<gene>
    <name evidence="13" type="ORF">GCWU000182_000126</name>
</gene>